<dbReference type="GO" id="GO:0001216">
    <property type="term" value="F:DNA-binding transcription activator activity"/>
    <property type="evidence" value="ECO:0007669"/>
    <property type="project" value="InterPro"/>
</dbReference>
<evidence type="ECO:0000313" key="2">
    <source>
        <dbReference type="Proteomes" id="UP000236488"/>
    </source>
</evidence>
<comment type="caution">
    <text evidence="1">The sequence shown here is derived from an EMBL/GenBank/DDBJ whole genome shotgun (WGS) entry which is preliminary data.</text>
</comment>
<sequence length="140" mass="14990">MGVRSSVETAVRQQTKLAPAAIRGLEILALPTADLIGYICGEAEENPLLDVDFHHELFSCDPLPSCFEGKALEGSFGGCRRHGVEARAFDYSRIADACRGCGRFSGRPRRPAPAASCGRLSYRTPCALPRRTPSASPPGT</sequence>
<dbReference type="AlphaFoldDB" id="A0A2K2U2L4"/>
<proteinExistence type="predicted"/>
<dbReference type="EMBL" id="PPEL01000097">
    <property type="protein sequence ID" value="PNV64458.1"/>
    <property type="molecule type" value="Genomic_DNA"/>
</dbReference>
<dbReference type="Pfam" id="PF00309">
    <property type="entry name" value="Sigma54_AID"/>
    <property type="match status" value="1"/>
</dbReference>
<reference evidence="1 2" key="1">
    <citation type="journal article" date="2018" name="Int. J. Syst. Evol. Microbiol.">
        <title>Rubneribacter badeniensis gen. nov., sp. nov. and Enteroscipio rubneri gen. nov., sp. nov., new members of the Eggerthellaceae isolated from human faeces.</title>
        <authorList>
            <person name="Danylec N."/>
            <person name="Gobl A."/>
            <person name="Stoll D.A."/>
            <person name="Hetzer B."/>
            <person name="Kulling S.E."/>
            <person name="Huch M."/>
        </authorList>
    </citation>
    <scope>NUCLEOTIDE SEQUENCE [LARGE SCALE GENOMIC DNA]</scope>
    <source>
        <strain evidence="1 2">ResAG-85</strain>
    </source>
</reference>
<dbReference type="Proteomes" id="UP000236488">
    <property type="component" value="Unassembled WGS sequence"/>
</dbReference>
<evidence type="ECO:0000313" key="1">
    <source>
        <dbReference type="EMBL" id="PNV64458.1"/>
    </source>
</evidence>
<keyword evidence="2" id="KW-1185">Reference proteome</keyword>
<gene>
    <name evidence="1" type="ORF">C2L80_11885</name>
</gene>
<organism evidence="1 2">
    <name type="scientific">Rubneribacter badeniensis</name>
    <dbReference type="NCBI Taxonomy" id="2070688"/>
    <lineage>
        <taxon>Bacteria</taxon>
        <taxon>Bacillati</taxon>
        <taxon>Actinomycetota</taxon>
        <taxon>Coriobacteriia</taxon>
        <taxon>Eggerthellales</taxon>
        <taxon>Eggerthellaceae</taxon>
        <taxon>Rubneribacter</taxon>
    </lineage>
</organism>
<feature type="non-terminal residue" evidence="1">
    <location>
        <position position="140"/>
    </location>
</feature>
<dbReference type="GO" id="GO:0016987">
    <property type="term" value="F:sigma factor activity"/>
    <property type="evidence" value="ECO:0007669"/>
    <property type="project" value="InterPro"/>
</dbReference>
<evidence type="ECO:0008006" key="3">
    <source>
        <dbReference type="Google" id="ProtNLM"/>
    </source>
</evidence>
<protein>
    <recommendedName>
        <fullName evidence="3">RNA polymerase sigma factor 54 core-binding domain-containing protein</fullName>
    </recommendedName>
</protein>
<accession>A0A2K2U2L4</accession>
<name>A0A2K2U2L4_9ACTN</name>
<dbReference type="InterPro" id="IPR000394">
    <property type="entry name" value="RNA_pol_sigma_54"/>
</dbReference>